<protein>
    <recommendedName>
        <fullName evidence="3">ATPase AAA-type core domain-containing protein</fullName>
    </recommendedName>
</protein>
<keyword evidence="2" id="KW-1185">Reference proteome</keyword>
<comment type="caution">
    <text evidence="1">The sequence shown here is derived from an EMBL/GenBank/DDBJ whole genome shotgun (WGS) entry which is preliminary data.</text>
</comment>
<evidence type="ECO:0000313" key="1">
    <source>
        <dbReference type="EMBL" id="KAK2025109.1"/>
    </source>
</evidence>
<dbReference type="AlphaFoldDB" id="A0AAD9LXU2"/>
<evidence type="ECO:0008006" key="3">
    <source>
        <dbReference type="Google" id="ProtNLM"/>
    </source>
</evidence>
<evidence type="ECO:0000313" key="2">
    <source>
        <dbReference type="Proteomes" id="UP001232148"/>
    </source>
</evidence>
<dbReference type="SUPFAM" id="SSF52540">
    <property type="entry name" value="P-loop containing nucleoside triphosphate hydrolases"/>
    <property type="match status" value="1"/>
</dbReference>
<dbReference type="PANTHER" id="PTHR46411:SF2">
    <property type="entry name" value="AAA+ ATPASE DOMAIN-CONTAINING PROTEIN"/>
    <property type="match status" value="1"/>
</dbReference>
<dbReference type="Proteomes" id="UP001232148">
    <property type="component" value="Unassembled WGS sequence"/>
</dbReference>
<accession>A0AAD9LXU2</accession>
<proteinExistence type="predicted"/>
<name>A0AAD9LXU2_9PEZI</name>
<reference evidence="1" key="1">
    <citation type="submission" date="2021-06" db="EMBL/GenBank/DDBJ databases">
        <title>Comparative genomics, transcriptomics and evolutionary studies reveal genomic signatures of adaptation to plant cell wall in hemibiotrophic fungi.</title>
        <authorList>
            <consortium name="DOE Joint Genome Institute"/>
            <person name="Baroncelli R."/>
            <person name="Diaz J.F."/>
            <person name="Benocci T."/>
            <person name="Peng M."/>
            <person name="Battaglia E."/>
            <person name="Haridas S."/>
            <person name="Andreopoulos W."/>
            <person name="Labutti K."/>
            <person name="Pangilinan J."/>
            <person name="Floch G.L."/>
            <person name="Makela M.R."/>
            <person name="Henrissat B."/>
            <person name="Grigoriev I.V."/>
            <person name="Crouch J.A."/>
            <person name="De Vries R.P."/>
            <person name="Sukno S.A."/>
            <person name="Thon M.R."/>
        </authorList>
    </citation>
    <scope>NUCLEOTIDE SEQUENCE</scope>
    <source>
        <strain evidence="1">MAFF235873</strain>
    </source>
</reference>
<organism evidence="1 2">
    <name type="scientific">Colletotrichum zoysiae</name>
    <dbReference type="NCBI Taxonomy" id="1216348"/>
    <lineage>
        <taxon>Eukaryota</taxon>
        <taxon>Fungi</taxon>
        <taxon>Dikarya</taxon>
        <taxon>Ascomycota</taxon>
        <taxon>Pezizomycotina</taxon>
        <taxon>Sordariomycetes</taxon>
        <taxon>Hypocreomycetidae</taxon>
        <taxon>Glomerellales</taxon>
        <taxon>Glomerellaceae</taxon>
        <taxon>Colletotrichum</taxon>
        <taxon>Colletotrichum graminicola species complex</taxon>
    </lineage>
</organism>
<dbReference type="PANTHER" id="PTHR46411">
    <property type="entry name" value="FAMILY ATPASE, PUTATIVE-RELATED"/>
    <property type="match status" value="1"/>
</dbReference>
<gene>
    <name evidence="1" type="ORF">LX32DRAFT_731020</name>
</gene>
<dbReference type="InterPro" id="IPR027417">
    <property type="entry name" value="P-loop_NTPase"/>
</dbReference>
<sequence length="148" mass="16798">MLFLTTNRMEDFDNAFYNRIHITIRYDTLKAPERTNIWRQHLTRASGRVGKSRIDGSGGVSSSPVWSEDAYRLLGQIETNGRDIRNTTRTAYGYARALDEELSIGHVLTVVRNNMEIDKHPALTGIFKRLEALERREAEIGGNSVSSN</sequence>
<dbReference type="EMBL" id="MU842945">
    <property type="protein sequence ID" value="KAK2025109.1"/>
    <property type="molecule type" value="Genomic_DNA"/>
</dbReference>